<evidence type="ECO:0000313" key="1">
    <source>
        <dbReference type="EMBL" id="ORL61134.1"/>
    </source>
</evidence>
<dbReference type="Proteomes" id="UP000193675">
    <property type="component" value="Unassembled WGS sequence"/>
</dbReference>
<sequence length="77" mass="8735">MASLWNLLFSRPRQNTYARLDADGRCLGFMHCTRLPVSSGWVQVNEAHLGWLGQPLPASARVCARASRRWQQRTLPA</sequence>
<name>A0A1X0ZQ76_PSEPU</name>
<comment type="caution">
    <text evidence="1">The sequence shown here is derived from an EMBL/GenBank/DDBJ whole genome shotgun (WGS) entry which is preliminary data.</text>
</comment>
<protein>
    <submittedName>
        <fullName evidence="1">Uncharacterized protein</fullName>
    </submittedName>
</protein>
<dbReference type="AlphaFoldDB" id="A0A1X0ZQ76"/>
<dbReference type="RefSeq" id="WP_084858574.1">
    <property type="nucleotide sequence ID" value="NZ_JAOTEI010000026.1"/>
</dbReference>
<dbReference type="OrthoDB" id="6910208at2"/>
<proteinExistence type="predicted"/>
<gene>
    <name evidence="1" type="ORF">B7H17_21355</name>
</gene>
<evidence type="ECO:0000313" key="2">
    <source>
        <dbReference type="Proteomes" id="UP000193675"/>
    </source>
</evidence>
<organism evidence="1 2">
    <name type="scientific">Pseudomonas putida</name>
    <name type="common">Arthrobacter siderocapsulatus</name>
    <dbReference type="NCBI Taxonomy" id="303"/>
    <lineage>
        <taxon>Bacteria</taxon>
        <taxon>Pseudomonadati</taxon>
        <taxon>Pseudomonadota</taxon>
        <taxon>Gammaproteobacteria</taxon>
        <taxon>Pseudomonadales</taxon>
        <taxon>Pseudomonadaceae</taxon>
        <taxon>Pseudomonas</taxon>
    </lineage>
</organism>
<dbReference type="EMBL" id="NBWC01000034">
    <property type="protein sequence ID" value="ORL61134.1"/>
    <property type="molecule type" value="Genomic_DNA"/>
</dbReference>
<accession>A0A1X0ZQ76</accession>
<reference evidence="1 2" key="1">
    <citation type="submission" date="2017-04" db="EMBL/GenBank/DDBJ databases">
        <title>Presence of VIM-2 positive Pseudomonas species in chickens and their surrounding environment.</title>
        <authorList>
            <person name="Zhang R."/>
        </authorList>
    </citation>
    <scope>NUCLEOTIDE SEQUENCE [LARGE SCALE GENOMIC DNA]</scope>
    <source>
        <strain evidence="1 2">DZ-C18</strain>
    </source>
</reference>